<feature type="transmembrane region" description="Helical" evidence="1">
    <location>
        <begin position="43"/>
        <end position="65"/>
    </location>
</feature>
<dbReference type="KEGG" id="lal:AT746_09705"/>
<dbReference type="OrthoDB" id="5915045at2"/>
<keyword evidence="1" id="KW-1133">Transmembrane helix</keyword>
<dbReference type="EMBL" id="CP013650">
    <property type="protein sequence ID" value="ALS98508.1"/>
    <property type="molecule type" value="Genomic_DNA"/>
</dbReference>
<feature type="transmembrane region" description="Helical" evidence="1">
    <location>
        <begin position="122"/>
        <end position="141"/>
    </location>
</feature>
<gene>
    <name evidence="2" type="ORF">AT746_09705</name>
</gene>
<keyword evidence="1" id="KW-0472">Membrane</keyword>
<name>A0A0U2ZJJ5_9ALTE</name>
<reference evidence="2 3" key="1">
    <citation type="submission" date="2015-12" db="EMBL/GenBank/DDBJ databases">
        <title>Complete genome of Lacimicrobium alkaliphilum KCTC 32984.</title>
        <authorList>
            <person name="Kim S.-G."/>
            <person name="Lee Y.-J."/>
        </authorList>
    </citation>
    <scope>NUCLEOTIDE SEQUENCE [LARGE SCALE GENOMIC DNA]</scope>
    <source>
        <strain evidence="2 3">YelD216</strain>
    </source>
</reference>
<dbReference type="RefSeq" id="WP_062479764.1">
    <property type="nucleotide sequence ID" value="NZ_CP013650.1"/>
</dbReference>
<dbReference type="AlphaFoldDB" id="A0A0U2ZJJ5"/>
<dbReference type="Proteomes" id="UP000068447">
    <property type="component" value="Chromosome"/>
</dbReference>
<dbReference type="STRING" id="1526571.AT746_09705"/>
<dbReference type="PANTHER" id="PTHR40076:SF1">
    <property type="entry name" value="MEMBRANE PROTEIN"/>
    <property type="match status" value="1"/>
</dbReference>
<keyword evidence="1" id="KW-0812">Transmembrane</keyword>
<accession>A0A0U2ZJJ5</accession>
<dbReference type="PANTHER" id="PTHR40076">
    <property type="entry name" value="MEMBRANE PROTEIN-RELATED"/>
    <property type="match status" value="1"/>
</dbReference>
<organism evidence="2 3">
    <name type="scientific">Lacimicrobium alkaliphilum</name>
    <dbReference type="NCBI Taxonomy" id="1526571"/>
    <lineage>
        <taxon>Bacteria</taxon>
        <taxon>Pseudomonadati</taxon>
        <taxon>Pseudomonadota</taxon>
        <taxon>Gammaproteobacteria</taxon>
        <taxon>Alteromonadales</taxon>
        <taxon>Alteromonadaceae</taxon>
        <taxon>Lacimicrobium</taxon>
    </lineage>
</organism>
<protein>
    <recommendedName>
        <fullName evidence="4">Stress protein</fullName>
    </recommendedName>
</protein>
<sequence length="247" mass="27482">MQENKKLELGGTMSKALNGEFIVDLQAVLKEGWNITQVTKWSLVQALMMVFALVLLVVLISFNLIQNQGGDILDPNIQFYVELLITLITAPLITGLLMMGVNHSIGGVSRPSHLFHFVPRTLVLGLATLMVSLLVNLGLMLLVVPGLYLMIACSFTLPLIVEKGLSPWRAIYTSVRVVSHKWPQFVMLYLLFAVLFMLVVATLGIALIWVGPLYYNVKGVLYRDIFGIAVRFKPEKGENNAESIFYA</sequence>
<proteinExistence type="predicted"/>
<feature type="transmembrane region" description="Helical" evidence="1">
    <location>
        <begin position="186"/>
        <end position="210"/>
    </location>
</feature>
<evidence type="ECO:0000256" key="1">
    <source>
        <dbReference type="SAM" id="Phobius"/>
    </source>
</evidence>
<keyword evidence="3" id="KW-1185">Reference proteome</keyword>
<evidence type="ECO:0008006" key="4">
    <source>
        <dbReference type="Google" id="ProtNLM"/>
    </source>
</evidence>
<evidence type="ECO:0000313" key="3">
    <source>
        <dbReference type="Proteomes" id="UP000068447"/>
    </source>
</evidence>
<evidence type="ECO:0000313" key="2">
    <source>
        <dbReference type="EMBL" id="ALS98508.1"/>
    </source>
</evidence>
<dbReference type="InterPro" id="IPR010380">
    <property type="entry name" value="DUF975"/>
</dbReference>
<feature type="transmembrane region" description="Helical" evidence="1">
    <location>
        <begin position="77"/>
        <end position="101"/>
    </location>
</feature>
<feature type="transmembrane region" description="Helical" evidence="1">
    <location>
        <begin position="147"/>
        <end position="165"/>
    </location>
</feature>